<dbReference type="SUPFAM" id="SSF49464">
    <property type="entry name" value="Carboxypeptidase regulatory domain-like"/>
    <property type="match status" value="1"/>
</dbReference>
<evidence type="ECO:0000256" key="13">
    <source>
        <dbReference type="SAM" id="SignalP"/>
    </source>
</evidence>
<dbReference type="PANTHER" id="PTHR32552">
    <property type="entry name" value="FERRICHROME IRON RECEPTOR-RELATED"/>
    <property type="match status" value="1"/>
</dbReference>
<evidence type="ECO:0000259" key="14">
    <source>
        <dbReference type="Pfam" id="PF00593"/>
    </source>
</evidence>
<dbReference type="GO" id="GO:0015344">
    <property type="term" value="F:siderophore uptake transmembrane transporter activity"/>
    <property type="evidence" value="ECO:0007669"/>
    <property type="project" value="TreeGrafter"/>
</dbReference>
<keyword evidence="3" id="KW-1134">Transmembrane beta strand</keyword>
<evidence type="ECO:0000256" key="9">
    <source>
        <dbReference type="ARBA" id="ARBA00023077"/>
    </source>
</evidence>
<keyword evidence="2" id="KW-0813">Transport</keyword>
<dbReference type="InterPro" id="IPR008969">
    <property type="entry name" value="CarboxyPept-like_regulatory"/>
</dbReference>
<dbReference type="PANTHER" id="PTHR32552:SF68">
    <property type="entry name" value="FERRICHROME OUTER MEMBRANE TRANSPORTER_PHAGE RECEPTOR"/>
    <property type="match status" value="1"/>
</dbReference>
<evidence type="ECO:0000256" key="11">
    <source>
        <dbReference type="ARBA" id="ARBA00023237"/>
    </source>
</evidence>
<evidence type="ECO:0000256" key="2">
    <source>
        <dbReference type="ARBA" id="ARBA00022448"/>
    </source>
</evidence>
<evidence type="ECO:0000256" key="8">
    <source>
        <dbReference type="ARBA" id="ARBA00023065"/>
    </source>
</evidence>
<keyword evidence="8" id="KW-0406">Ion transport</keyword>
<dbReference type="Pfam" id="PF07715">
    <property type="entry name" value="Plug"/>
    <property type="match status" value="1"/>
</dbReference>
<evidence type="ECO:0000256" key="4">
    <source>
        <dbReference type="ARBA" id="ARBA00022496"/>
    </source>
</evidence>
<feature type="domain" description="TonB-dependent receptor-like beta-barrel" evidence="14">
    <location>
        <begin position="413"/>
        <end position="883"/>
    </location>
</feature>
<name>A0A7W8E9T3_9BACT</name>
<keyword evidence="10 12" id="KW-0472">Membrane</keyword>
<keyword evidence="16" id="KW-0675">Receptor</keyword>
<dbReference type="GO" id="GO:0009279">
    <property type="term" value="C:cell outer membrane"/>
    <property type="evidence" value="ECO:0007669"/>
    <property type="project" value="UniProtKB-SubCell"/>
</dbReference>
<evidence type="ECO:0000256" key="1">
    <source>
        <dbReference type="ARBA" id="ARBA00004571"/>
    </source>
</evidence>
<dbReference type="Pfam" id="PF13620">
    <property type="entry name" value="CarboxypepD_reg"/>
    <property type="match status" value="1"/>
</dbReference>
<protein>
    <submittedName>
        <fullName evidence="16">Iron complex outermembrane receptor protein</fullName>
    </submittedName>
</protein>
<dbReference type="InterPro" id="IPR039426">
    <property type="entry name" value="TonB-dep_rcpt-like"/>
</dbReference>
<feature type="signal peptide" evidence="13">
    <location>
        <begin position="1"/>
        <end position="38"/>
    </location>
</feature>
<keyword evidence="11" id="KW-0998">Cell outer membrane</keyword>
<evidence type="ECO:0000313" key="16">
    <source>
        <dbReference type="EMBL" id="MBB5063919.1"/>
    </source>
</evidence>
<evidence type="ECO:0000259" key="15">
    <source>
        <dbReference type="Pfam" id="PF07715"/>
    </source>
</evidence>
<accession>A0A7W8E9T3</accession>
<dbReference type="Proteomes" id="UP000584867">
    <property type="component" value="Unassembled WGS sequence"/>
</dbReference>
<dbReference type="AlphaFoldDB" id="A0A7W8E9T3"/>
<dbReference type="InterPro" id="IPR000531">
    <property type="entry name" value="Beta-barrel_TonB"/>
</dbReference>
<organism evidence="16 17">
    <name type="scientific">Granulicella mallensis</name>
    <dbReference type="NCBI Taxonomy" id="940614"/>
    <lineage>
        <taxon>Bacteria</taxon>
        <taxon>Pseudomonadati</taxon>
        <taxon>Acidobacteriota</taxon>
        <taxon>Terriglobia</taxon>
        <taxon>Terriglobales</taxon>
        <taxon>Acidobacteriaceae</taxon>
        <taxon>Granulicella</taxon>
    </lineage>
</organism>
<sequence length="951" mass="103375">MKVFEVQSNKPYRRALRIAVTVCLFLFSAVGMLSQAAAQTAGDTLQGTVADSKGGLIANASITVRNDATSHASTTTADGQGHFSISGLRAGSYTVVAVAPGFQGVTRKSVQVADGQPSEVSLTLAIGSTTTEVTVDADTTGSIAAALAPMDALLDERSARTEITEATIQNFMSPVADFGEAVEMAPGTFTTNGNGVGLGQSKTFFRGFPDGFYDIDFDGIPFYDTNSPTHHSWAFFPSQWLGGIDFDRSPGTASTIGPTPFGGSIHLLSKPFDPIQNVRGEFSGGSFHTFLYDGEYDSGQFGPGHKFNVMVDVHHLQSDGYETFNYQTRNAGAIQVQYRPSDSMVITGFSGVIWLDANTPNFSATRCQMYGVSATNAYGCTVASAGGPVAKGDTTPVLPYTGAGIQFLNANNSDPVNYLDYKYNYYHVPTDFEYVDVNKTFGHGIVFDFKPYTYDYDNSEKYSNVAPITESTTVAYNGNPNSKTWYGITVAPCNVQVKGKLPCGVDKYNSYRKYGEVGQVSQSSKFGIFRAGAWYEWANTNRHQFPSDPLNNWADQALSNFNEKFVTNSYQPYLEYQFHVTKRLDITAGTKFSYYTISTKQYADDGKTIGNLGTGPTPGTAGTGNPNAFIINGGNYYKTLPSLDGNYRIMNNWSVYGQVATGSIVPPSSTFDYAQSTTPGAAFIPVETLPKQQKSTTYQTGTVLKLKRATFDADFYHVRFDNSYSSGSDQEDANAEVYFLQPPSITKGFEAESNIYIYNGLSLYLNATVARAYYTGNQYDTCSGKAPACTATTPQLIQPVPKSTFWVQQTPSDTETEALTYQHKAWDLGLFNKRVGTFYLDNGAYHNQGTVQPFSLTNAFINYTLRTGGRFDQTKLRVSFNNLFDEHNVTGISYSAKAVPAANLLANGTTYPDNLNTIGPTPINGQDAVSILPGRSVMFSVIFGFSPGHNH</sequence>
<evidence type="ECO:0000256" key="3">
    <source>
        <dbReference type="ARBA" id="ARBA00022452"/>
    </source>
</evidence>
<evidence type="ECO:0000313" key="17">
    <source>
        <dbReference type="Proteomes" id="UP000584867"/>
    </source>
</evidence>
<keyword evidence="4" id="KW-0410">Iron transport</keyword>
<dbReference type="Gene3D" id="2.40.170.20">
    <property type="entry name" value="TonB-dependent receptor, beta-barrel domain"/>
    <property type="match status" value="1"/>
</dbReference>
<comment type="similarity">
    <text evidence="12">Belongs to the TonB-dependent receptor family.</text>
</comment>
<proteinExistence type="inferred from homology"/>
<evidence type="ECO:0000256" key="10">
    <source>
        <dbReference type="ARBA" id="ARBA00023136"/>
    </source>
</evidence>
<keyword evidence="9 12" id="KW-0798">TonB box</keyword>
<dbReference type="RefSeq" id="WP_184255446.1">
    <property type="nucleotide sequence ID" value="NZ_JACHIO010000008.1"/>
</dbReference>
<gene>
    <name evidence="16" type="ORF">HDF15_002267</name>
</gene>
<keyword evidence="5" id="KW-0812">Transmembrane</keyword>
<dbReference type="Gene3D" id="2.60.40.1120">
    <property type="entry name" value="Carboxypeptidase-like, regulatory domain"/>
    <property type="match status" value="1"/>
</dbReference>
<feature type="chain" id="PRO_5031272919" evidence="13">
    <location>
        <begin position="39"/>
        <end position="951"/>
    </location>
</feature>
<comment type="subcellular location">
    <subcellularLocation>
        <location evidence="1">Cell outer membrane</location>
        <topology evidence="1">Multi-pass membrane protein</topology>
    </subcellularLocation>
</comment>
<evidence type="ECO:0000256" key="7">
    <source>
        <dbReference type="ARBA" id="ARBA00023004"/>
    </source>
</evidence>
<keyword evidence="6 13" id="KW-0732">Signal</keyword>
<evidence type="ECO:0000256" key="5">
    <source>
        <dbReference type="ARBA" id="ARBA00022692"/>
    </source>
</evidence>
<keyword evidence="7" id="KW-0408">Iron</keyword>
<dbReference type="SUPFAM" id="SSF56935">
    <property type="entry name" value="Porins"/>
    <property type="match status" value="1"/>
</dbReference>
<reference evidence="16 17" key="1">
    <citation type="submission" date="2020-08" db="EMBL/GenBank/DDBJ databases">
        <title>Genomic Encyclopedia of Type Strains, Phase IV (KMG-V): Genome sequencing to study the core and pangenomes of soil and plant-associated prokaryotes.</title>
        <authorList>
            <person name="Whitman W."/>
        </authorList>
    </citation>
    <scope>NUCLEOTIDE SEQUENCE [LARGE SCALE GENOMIC DNA]</scope>
    <source>
        <strain evidence="16 17">X5P3</strain>
    </source>
</reference>
<evidence type="ECO:0000256" key="12">
    <source>
        <dbReference type="RuleBase" id="RU003357"/>
    </source>
</evidence>
<dbReference type="InterPro" id="IPR036942">
    <property type="entry name" value="Beta-barrel_TonB_sf"/>
</dbReference>
<dbReference type="InterPro" id="IPR012910">
    <property type="entry name" value="Plug_dom"/>
</dbReference>
<dbReference type="Pfam" id="PF00593">
    <property type="entry name" value="TonB_dep_Rec_b-barrel"/>
    <property type="match status" value="1"/>
</dbReference>
<evidence type="ECO:0000256" key="6">
    <source>
        <dbReference type="ARBA" id="ARBA00022729"/>
    </source>
</evidence>
<comment type="caution">
    <text evidence="16">The sequence shown here is derived from an EMBL/GenBank/DDBJ whole genome shotgun (WGS) entry which is preliminary data.</text>
</comment>
<dbReference type="EMBL" id="JACHIO010000008">
    <property type="protein sequence ID" value="MBB5063919.1"/>
    <property type="molecule type" value="Genomic_DNA"/>
</dbReference>
<feature type="domain" description="TonB-dependent receptor plug" evidence="15">
    <location>
        <begin position="157"/>
        <end position="263"/>
    </location>
</feature>